<evidence type="ECO:0000313" key="11">
    <source>
        <dbReference type="Proteomes" id="UP000704341"/>
    </source>
</evidence>
<dbReference type="GO" id="GO:0008837">
    <property type="term" value="F:diaminopimelate epimerase activity"/>
    <property type="evidence" value="ECO:0007669"/>
    <property type="project" value="UniProtKB-EC"/>
</dbReference>
<dbReference type="PROSITE" id="PS01326">
    <property type="entry name" value="DAP_EPIMERASE"/>
    <property type="match status" value="1"/>
</dbReference>
<evidence type="ECO:0000256" key="1">
    <source>
        <dbReference type="ARBA" id="ARBA00005196"/>
    </source>
</evidence>
<feature type="binding site" evidence="8">
    <location>
        <begin position="233"/>
        <end position="234"/>
    </location>
    <ligand>
        <name>substrate</name>
    </ligand>
</feature>
<keyword evidence="6 8" id="KW-0413">Isomerase</keyword>
<evidence type="ECO:0000256" key="7">
    <source>
        <dbReference type="ARBA" id="ARBA00051712"/>
    </source>
</evidence>
<feature type="site" description="Could be important to modulate the pK values of the two catalytic cysteine residues" evidence="8">
    <location>
        <position position="223"/>
    </location>
</feature>
<dbReference type="InterPro" id="IPR018510">
    <property type="entry name" value="DAP_epimerase_AS"/>
</dbReference>
<proteinExistence type="inferred from homology"/>
<evidence type="ECO:0000256" key="3">
    <source>
        <dbReference type="ARBA" id="ARBA00013080"/>
    </source>
</evidence>
<keyword evidence="5 8" id="KW-0457">Lysine biosynthesis</keyword>
<dbReference type="Proteomes" id="UP000704341">
    <property type="component" value="Unassembled WGS sequence"/>
</dbReference>
<dbReference type="NCBIfam" id="TIGR00652">
    <property type="entry name" value="DapF"/>
    <property type="match status" value="1"/>
</dbReference>
<dbReference type="EMBL" id="QORN01000007">
    <property type="protein sequence ID" value="MBD5805985.1"/>
    <property type="molecule type" value="Genomic_DNA"/>
</dbReference>
<protein>
    <recommendedName>
        <fullName evidence="3 8">Diaminopimelate epimerase</fullName>
        <shortName evidence="8">DAP epimerase</shortName>
        <ecNumber evidence="3 8">5.1.1.7</ecNumber>
    </recommendedName>
    <alternativeName>
        <fullName evidence="8">PLP-independent amino acid racemase</fullName>
    </alternativeName>
</protein>
<dbReference type="InterPro" id="IPR001653">
    <property type="entry name" value="DAP_epimerase_DapF"/>
</dbReference>
<sequence>MAQLLKVHGSQNSFFILDQTKLQQPLSDEELVAFTKKITDPQNNILDGADGVLVVNKPVRAGAAAQMRIINADGSEASMCGNGLRTVARYVAERDSLTDFKVDTMNASLHVRKHEALAPGVPAFAVEISPVRFEKDALPYNNLGHDRLLDTPVPELLPGLRFSALAVPNPHLISFVSKEELNGPDLGELGARLNSDNPYFSDGVNVNFGHVLGHNALFVKTFERGVGFTNACGTGMSATSLAFALVKPNMVTFNEPISVYNPGGMVKTILHHNAGEYWIELIGNATFTHKLEISEDDLHQANLDITNTAETNEQQAYNDFVNNLPILEL</sequence>
<evidence type="ECO:0000256" key="5">
    <source>
        <dbReference type="ARBA" id="ARBA00023154"/>
    </source>
</evidence>
<dbReference type="HAMAP" id="MF_00197">
    <property type="entry name" value="DAP_epimerase"/>
    <property type="match status" value="1"/>
</dbReference>
<dbReference type="PANTHER" id="PTHR31689:SF0">
    <property type="entry name" value="DIAMINOPIMELATE EPIMERASE"/>
    <property type="match status" value="1"/>
</dbReference>
<feature type="binding site" evidence="8">
    <location>
        <position position="169"/>
    </location>
    <ligand>
        <name>substrate</name>
    </ligand>
</feature>
<dbReference type="Gene3D" id="3.10.310.10">
    <property type="entry name" value="Diaminopimelate Epimerase, Chain A, domain 1"/>
    <property type="match status" value="2"/>
</dbReference>
<dbReference type="Pfam" id="PF01678">
    <property type="entry name" value="DAP_epimerase"/>
    <property type="match status" value="2"/>
</dbReference>
<keyword evidence="4 8" id="KW-0028">Amino-acid biosynthesis</keyword>
<feature type="binding site" evidence="8">
    <location>
        <begin position="81"/>
        <end position="82"/>
    </location>
    <ligand>
        <name>substrate</name>
    </ligand>
</feature>
<comment type="caution">
    <text evidence="10">The sequence shown here is derived from an EMBL/GenBank/DDBJ whole genome shotgun (WGS) entry which is preliminary data.</text>
</comment>
<keyword evidence="8" id="KW-0963">Cytoplasm</keyword>
<dbReference type="PANTHER" id="PTHR31689">
    <property type="entry name" value="DIAMINOPIMELATE EPIMERASE, CHLOROPLASTIC"/>
    <property type="match status" value="1"/>
</dbReference>
<feature type="binding site" evidence="8">
    <location>
        <position position="205"/>
    </location>
    <ligand>
        <name>substrate</name>
    </ligand>
</feature>
<comment type="similarity">
    <text evidence="2 8">Belongs to the diaminopimelate epimerase family.</text>
</comment>
<evidence type="ECO:0000256" key="8">
    <source>
        <dbReference type="HAMAP-Rule" id="MF_00197"/>
    </source>
</evidence>
<feature type="site" description="Could be important to modulate the pK values of the two catalytic cysteine residues" evidence="8">
    <location>
        <position position="171"/>
    </location>
</feature>
<evidence type="ECO:0000256" key="9">
    <source>
        <dbReference type="PROSITE-ProRule" id="PRU10125"/>
    </source>
</evidence>
<keyword evidence="11" id="KW-1185">Reference proteome</keyword>
<comment type="pathway">
    <text evidence="1 8">Amino-acid biosynthesis; L-lysine biosynthesis via DAP pathway; DL-2,6-diaminopimelate from LL-2,6-diaminopimelate: step 1/1.</text>
</comment>
<evidence type="ECO:0000256" key="2">
    <source>
        <dbReference type="ARBA" id="ARBA00010219"/>
    </source>
</evidence>
<comment type="caution">
    <text evidence="8">Lacks conserved residue(s) required for the propagation of feature annotation.</text>
</comment>
<comment type="catalytic activity">
    <reaction evidence="7 8">
        <text>(2S,6S)-2,6-diaminopimelate = meso-2,6-diaminopimelate</text>
        <dbReference type="Rhea" id="RHEA:15393"/>
        <dbReference type="ChEBI" id="CHEBI:57609"/>
        <dbReference type="ChEBI" id="CHEBI:57791"/>
        <dbReference type="EC" id="5.1.1.7"/>
    </reaction>
</comment>
<dbReference type="RefSeq" id="WP_191667678.1">
    <property type="nucleotide sequence ID" value="NZ_QORN01000007.1"/>
</dbReference>
<comment type="subcellular location">
    <subcellularLocation>
        <location evidence="8">Cytoplasm</location>
    </subcellularLocation>
</comment>
<evidence type="ECO:0000256" key="6">
    <source>
        <dbReference type="ARBA" id="ARBA00023235"/>
    </source>
</evidence>
<comment type="subunit">
    <text evidence="8">Homodimer.</text>
</comment>
<evidence type="ECO:0000313" key="10">
    <source>
        <dbReference type="EMBL" id="MBD5805985.1"/>
    </source>
</evidence>
<dbReference type="SUPFAM" id="SSF54506">
    <property type="entry name" value="Diaminopimelate epimerase-like"/>
    <property type="match status" value="2"/>
</dbReference>
<accession>A0ABR8P4S2</accession>
<feature type="active site" evidence="9">
    <location>
        <position position="80"/>
    </location>
</feature>
<feature type="binding site" evidence="8">
    <location>
        <begin position="223"/>
        <end position="224"/>
    </location>
    <ligand>
        <name>substrate</name>
    </ligand>
</feature>
<feature type="binding site" evidence="8">
    <location>
        <position position="12"/>
    </location>
    <ligand>
        <name>substrate</name>
    </ligand>
</feature>
<feature type="binding site" evidence="8">
    <location>
        <position position="71"/>
    </location>
    <ligand>
        <name>substrate</name>
    </ligand>
</feature>
<reference evidence="10 11" key="1">
    <citation type="submission" date="2018-07" db="EMBL/GenBank/DDBJ databases">
        <title>Phylogenomic Insights into understanding Host Adaptation of Lactobacillus reuteri by a novel species, Lactobacillus spp. M31.</title>
        <authorList>
            <person name="Sharma S."/>
            <person name="Patil P."/>
            <person name="Korpole S."/>
            <person name="Patil P.B."/>
        </authorList>
    </citation>
    <scope>NUCLEOTIDE SEQUENCE [LARGE SCALE GENOMIC DNA]</scope>
    <source>
        <strain evidence="10 11">M31</strain>
    </source>
</reference>
<dbReference type="EC" id="5.1.1.7" evidence="3 8"/>
<organism evidence="10 11">
    <name type="scientific">Limosilactobacillus walteri</name>
    <dbReference type="NCBI Taxonomy" id="2268022"/>
    <lineage>
        <taxon>Bacteria</taxon>
        <taxon>Bacillati</taxon>
        <taxon>Bacillota</taxon>
        <taxon>Bacilli</taxon>
        <taxon>Lactobacillales</taxon>
        <taxon>Lactobacillaceae</taxon>
        <taxon>Limosilactobacillus</taxon>
    </lineage>
</organism>
<name>A0ABR8P4S2_9LACO</name>
<feature type="active site" description="Proton donor" evidence="8">
    <location>
        <position position="80"/>
    </location>
</feature>
<evidence type="ECO:0000256" key="4">
    <source>
        <dbReference type="ARBA" id="ARBA00022605"/>
    </source>
</evidence>
<comment type="function">
    <text evidence="8">Catalyzes the stereoinversion of LL-2,6-diaminopimelate (L,L-DAP) to meso-diaminopimelate (meso-DAP), a precursor of L-lysine and an essential component of the bacterial peptidoglycan.</text>
</comment>
<gene>
    <name evidence="8" type="primary">dapF</name>
    <name evidence="10" type="ORF">DTK66_02475</name>
</gene>
<feature type="active site" description="Proton acceptor" evidence="8">
    <location>
        <position position="232"/>
    </location>
</feature>